<dbReference type="AlphaFoldDB" id="A0A6N8FEF6"/>
<evidence type="ECO:0000313" key="1">
    <source>
        <dbReference type="EMBL" id="MUH72711.1"/>
    </source>
</evidence>
<comment type="caution">
    <text evidence="1">The sequence shown here is derived from an EMBL/GenBank/DDBJ whole genome shotgun (WGS) entry which is preliminary data.</text>
</comment>
<proteinExistence type="predicted"/>
<dbReference type="RefSeq" id="WP_155695865.1">
    <property type="nucleotide sequence ID" value="NZ_WOCD01000003.1"/>
</dbReference>
<keyword evidence="2" id="KW-1185">Reference proteome</keyword>
<sequence length="321" mass="36760">MSVITEIIGAHSLPELSNVCNSRELSFKGWLANKKFKVSNDIKANDFVLDIYDKDEIYIPYAFDINRMATSSFESINGIAPDEKFPKSIGWLVVRLYYSAYYACHAILRIFGISCTQFNQKESGIITEVANVWGHAPDNSSASTGYFKCVLTNTANQMRCKKLDNSHADVWQCFYDHLDKLSDLISEDNSYLQSEKNKCVEYIFNLRFGLSCRGRYRKGNWLSKIRNEVNYQHTMGTWFPYSGSVAKHTDLYRALSNWNSECIIDNLTHAKSENDLKLFVESCVSIVSLCFSLTKDLHNQNHDGFLKLGVFNFLNKANIRV</sequence>
<gene>
    <name evidence="1" type="ORF">GNP35_09545</name>
</gene>
<protein>
    <submittedName>
        <fullName evidence="1">Uncharacterized protein</fullName>
    </submittedName>
</protein>
<dbReference type="OrthoDB" id="1525375at2"/>
<dbReference type="Proteomes" id="UP000439994">
    <property type="component" value="Unassembled WGS sequence"/>
</dbReference>
<dbReference type="EMBL" id="WOCD01000003">
    <property type="protein sequence ID" value="MUH72711.1"/>
    <property type="molecule type" value="Genomic_DNA"/>
</dbReference>
<reference evidence="1 2" key="1">
    <citation type="submission" date="2019-11" db="EMBL/GenBank/DDBJ databases">
        <title>P. haliotis isolates from Z. marina roots.</title>
        <authorList>
            <person name="Cohen M."/>
            <person name="Jospin G."/>
            <person name="Eisen J.A."/>
            <person name="Coil D.A."/>
        </authorList>
    </citation>
    <scope>NUCLEOTIDE SEQUENCE [LARGE SCALE GENOMIC DNA]</scope>
    <source>
        <strain evidence="1 2">UCD-MCMsp1aY</strain>
    </source>
</reference>
<accession>A0A6N8FEF6</accession>
<organism evidence="1 2">
    <name type="scientific">Psychrosphaera haliotis</name>
    <dbReference type="NCBI Taxonomy" id="555083"/>
    <lineage>
        <taxon>Bacteria</taxon>
        <taxon>Pseudomonadati</taxon>
        <taxon>Pseudomonadota</taxon>
        <taxon>Gammaproteobacteria</taxon>
        <taxon>Alteromonadales</taxon>
        <taxon>Pseudoalteromonadaceae</taxon>
        <taxon>Psychrosphaera</taxon>
    </lineage>
</organism>
<evidence type="ECO:0000313" key="2">
    <source>
        <dbReference type="Proteomes" id="UP000439994"/>
    </source>
</evidence>
<name>A0A6N8FEF6_9GAMM</name>